<feature type="compositionally biased region" description="Polar residues" evidence="1">
    <location>
        <begin position="1"/>
        <end position="10"/>
    </location>
</feature>
<name>A0A2P5BU98_PARAD</name>
<evidence type="ECO:0000313" key="3">
    <source>
        <dbReference type="Proteomes" id="UP000237105"/>
    </source>
</evidence>
<comment type="caution">
    <text evidence="2">The sequence shown here is derived from an EMBL/GenBank/DDBJ whole genome shotgun (WGS) entry which is preliminary data.</text>
</comment>
<evidence type="ECO:0000313" key="2">
    <source>
        <dbReference type="EMBL" id="PON52353.1"/>
    </source>
</evidence>
<gene>
    <name evidence="2" type="ORF">PanWU01x14_209890</name>
</gene>
<dbReference type="Proteomes" id="UP000237105">
    <property type="component" value="Unassembled WGS sequence"/>
</dbReference>
<evidence type="ECO:0000256" key="1">
    <source>
        <dbReference type="SAM" id="MobiDB-lite"/>
    </source>
</evidence>
<accession>A0A2P5BU98</accession>
<protein>
    <submittedName>
        <fullName evidence="2">Uncharacterized protein</fullName>
    </submittedName>
</protein>
<feature type="region of interest" description="Disordered" evidence="1">
    <location>
        <begin position="1"/>
        <end position="22"/>
    </location>
</feature>
<reference evidence="3" key="1">
    <citation type="submission" date="2016-06" db="EMBL/GenBank/DDBJ databases">
        <title>Parallel loss of symbiosis genes in relatives of nitrogen-fixing non-legume Parasponia.</title>
        <authorList>
            <person name="Van Velzen R."/>
            <person name="Holmer R."/>
            <person name="Bu F."/>
            <person name="Rutten L."/>
            <person name="Van Zeijl A."/>
            <person name="Liu W."/>
            <person name="Santuari L."/>
            <person name="Cao Q."/>
            <person name="Sharma T."/>
            <person name="Shen D."/>
            <person name="Roswanjaya Y."/>
            <person name="Wardhani T."/>
            <person name="Kalhor M.S."/>
            <person name="Jansen J."/>
            <person name="Van den Hoogen J."/>
            <person name="Gungor B."/>
            <person name="Hartog M."/>
            <person name="Hontelez J."/>
            <person name="Verver J."/>
            <person name="Yang W.-C."/>
            <person name="Schijlen E."/>
            <person name="Repin R."/>
            <person name="Schilthuizen M."/>
            <person name="Schranz E."/>
            <person name="Heidstra R."/>
            <person name="Miyata K."/>
            <person name="Fedorova E."/>
            <person name="Kohlen W."/>
            <person name="Bisseling T."/>
            <person name="Smit S."/>
            <person name="Geurts R."/>
        </authorList>
    </citation>
    <scope>NUCLEOTIDE SEQUENCE [LARGE SCALE GENOMIC DNA]</scope>
    <source>
        <strain evidence="3">cv. WU1-14</strain>
    </source>
</reference>
<sequence>MGDGSKNSAKNRAEKSYGFMKTPPKGGTIGNTVNCNVGGCWKLIRSLRNQCERAIGKSNVFFSLSTAPPFSDVELTFKKRLDV</sequence>
<dbReference type="EMBL" id="JXTB01000221">
    <property type="protein sequence ID" value="PON52353.1"/>
    <property type="molecule type" value="Genomic_DNA"/>
</dbReference>
<keyword evidence="3" id="KW-1185">Reference proteome</keyword>
<organism evidence="2 3">
    <name type="scientific">Parasponia andersonii</name>
    <name type="common">Sponia andersonii</name>
    <dbReference type="NCBI Taxonomy" id="3476"/>
    <lineage>
        <taxon>Eukaryota</taxon>
        <taxon>Viridiplantae</taxon>
        <taxon>Streptophyta</taxon>
        <taxon>Embryophyta</taxon>
        <taxon>Tracheophyta</taxon>
        <taxon>Spermatophyta</taxon>
        <taxon>Magnoliopsida</taxon>
        <taxon>eudicotyledons</taxon>
        <taxon>Gunneridae</taxon>
        <taxon>Pentapetalae</taxon>
        <taxon>rosids</taxon>
        <taxon>fabids</taxon>
        <taxon>Rosales</taxon>
        <taxon>Cannabaceae</taxon>
        <taxon>Parasponia</taxon>
    </lineage>
</organism>
<dbReference type="AlphaFoldDB" id="A0A2P5BU98"/>
<proteinExistence type="predicted"/>